<dbReference type="Proteomes" id="UP001054945">
    <property type="component" value="Unassembled WGS sequence"/>
</dbReference>
<comment type="caution">
    <text evidence="2">The sequence shown here is derived from an EMBL/GenBank/DDBJ whole genome shotgun (WGS) entry which is preliminary data.</text>
</comment>
<evidence type="ECO:0000313" key="3">
    <source>
        <dbReference type="Proteomes" id="UP001054945"/>
    </source>
</evidence>
<sequence length="102" mass="10991">MQRFFIDKRPFIGATPPANGDSGPPYLFPNTSDMGSGCALANFSRREIRAALMEAVPCSSGSGLGVREGRGKVLNLGLDEALFDGKKKIGKLLLFYLPNAVW</sequence>
<accession>A0AAV4SZE2</accession>
<keyword evidence="3" id="KW-1185">Reference proteome</keyword>
<dbReference type="EMBL" id="BPLR01010513">
    <property type="protein sequence ID" value="GIY39808.1"/>
    <property type="molecule type" value="Genomic_DNA"/>
</dbReference>
<organism evidence="2 3">
    <name type="scientific">Caerostris extrusa</name>
    <name type="common">Bark spider</name>
    <name type="synonym">Caerostris bankana</name>
    <dbReference type="NCBI Taxonomy" id="172846"/>
    <lineage>
        <taxon>Eukaryota</taxon>
        <taxon>Metazoa</taxon>
        <taxon>Ecdysozoa</taxon>
        <taxon>Arthropoda</taxon>
        <taxon>Chelicerata</taxon>
        <taxon>Arachnida</taxon>
        <taxon>Araneae</taxon>
        <taxon>Araneomorphae</taxon>
        <taxon>Entelegynae</taxon>
        <taxon>Araneoidea</taxon>
        <taxon>Araneidae</taxon>
        <taxon>Caerostris</taxon>
    </lineage>
</organism>
<gene>
    <name evidence="2" type="ORF">CEXT_293181</name>
</gene>
<protein>
    <submittedName>
        <fullName evidence="2">Uncharacterized protein</fullName>
    </submittedName>
</protein>
<reference evidence="2 3" key="1">
    <citation type="submission" date="2021-06" db="EMBL/GenBank/DDBJ databases">
        <title>Caerostris extrusa draft genome.</title>
        <authorList>
            <person name="Kono N."/>
            <person name="Arakawa K."/>
        </authorList>
    </citation>
    <scope>NUCLEOTIDE SEQUENCE [LARGE SCALE GENOMIC DNA]</scope>
</reference>
<evidence type="ECO:0000313" key="2">
    <source>
        <dbReference type="EMBL" id="GIY39808.1"/>
    </source>
</evidence>
<name>A0AAV4SZE2_CAEEX</name>
<feature type="compositionally biased region" description="Basic and acidic residues" evidence="1">
    <location>
        <begin position="1"/>
        <end position="10"/>
    </location>
</feature>
<dbReference type="AlphaFoldDB" id="A0AAV4SZE2"/>
<feature type="region of interest" description="Disordered" evidence="1">
    <location>
        <begin position="1"/>
        <end position="26"/>
    </location>
</feature>
<proteinExistence type="predicted"/>
<evidence type="ECO:0000256" key="1">
    <source>
        <dbReference type="SAM" id="MobiDB-lite"/>
    </source>
</evidence>